<dbReference type="KEGG" id="ffu:CLAFUR5_04006"/>
<feature type="region of interest" description="Disordered" evidence="1">
    <location>
        <begin position="1"/>
        <end position="23"/>
    </location>
</feature>
<gene>
    <name evidence="2" type="ORF">CLAFUR5_04006</name>
</gene>
<proteinExistence type="predicted"/>
<dbReference type="AlphaFoldDB" id="A0A9Q8P882"/>
<evidence type="ECO:0000256" key="1">
    <source>
        <dbReference type="SAM" id="MobiDB-lite"/>
    </source>
</evidence>
<dbReference type="Proteomes" id="UP000756132">
    <property type="component" value="Chromosome 4"/>
</dbReference>
<protein>
    <submittedName>
        <fullName evidence="2">Uncharacterized protein</fullName>
    </submittedName>
</protein>
<keyword evidence="3" id="KW-1185">Reference proteome</keyword>
<reference evidence="2" key="1">
    <citation type="submission" date="2021-12" db="EMBL/GenBank/DDBJ databases">
        <authorList>
            <person name="Zaccaron A."/>
            <person name="Stergiopoulos I."/>
        </authorList>
    </citation>
    <scope>NUCLEOTIDE SEQUENCE</scope>
    <source>
        <strain evidence="2">Race5_Kim</strain>
    </source>
</reference>
<organism evidence="2 3">
    <name type="scientific">Passalora fulva</name>
    <name type="common">Tomato leaf mold</name>
    <name type="synonym">Cladosporium fulvum</name>
    <dbReference type="NCBI Taxonomy" id="5499"/>
    <lineage>
        <taxon>Eukaryota</taxon>
        <taxon>Fungi</taxon>
        <taxon>Dikarya</taxon>
        <taxon>Ascomycota</taxon>
        <taxon>Pezizomycotina</taxon>
        <taxon>Dothideomycetes</taxon>
        <taxon>Dothideomycetidae</taxon>
        <taxon>Mycosphaerellales</taxon>
        <taxon>Mycosphaerellaceae</taxon>
        <taxon>Fulvia</taxon>
    </lineage>
</organism>
<dbReference type="GeneID" id="71983884"/>
<dbReference type="EMBL" id="CP090166">
    <property type="protein sequence ID" value="UJO16697.1"/>
    <property type="molecule type" value="Genomic_DNA"/>
</dbReference>
<dbReference type="RefSeq" id="XP_047761063.1">
    <property type="nucleotide sequence ID" value="XM_047903154.1"/>
</dbReference>
<evidence type="ECO:0000313" key="3">
    <source>
        <dbReference type="Proteomes" id="UP000756132"/>
    </source>
</evidence>
<accession>A0A9Q8P882</accession>
<evidence type="ECO:0000313" key="2">
    <source>
        <dbReference type="EMBL" id="UJO16697.1"/>
    </source>
</evidence>
<reference evidence="2" key="2">
    <citation type="journal article" date="2022" name="Microb. Genom.">
        <title>A chromosome-scale genome assembly of the tomato pathogen Cladosporium fulvum reveals a compartmentalized genome architecture and the presence of a dispensable chromosome.</title>
        <authorList>
            <person name="Zaccaron A.Z."/>
            <person name="Chen L.H."/>
            <person name="Samaras A."/>
            <person name="Stergiopoulos I."/>
        </authorList>
    </citation>
    <scope>NUCLEOTIDE SEQUENCE</scope>
    <source>
        <strain evidence="2">Race5_Kim</strain>
    </source>
</reference>
<sequence>MSTSPHPVSDEHSPPATTLETLPDSLYPHVTSNDPILFHTTRPFGKKRVVAIPKNVLTHHAPNWPSIATPIPNTVGEYTIHPSDEATFEDVSILLRVLEFGLRIGAAEFKNVVRERIRRVLKRGARDLLEIERVLRSSVVGNARR</sequence>
<name>A0A9Q8P882_PASFU</name>